<dbReference type="PANTHER" id="PTHR45527">
    <property type="entry name" value="NONRIBOSOMAL PEPTIDE SYNTHETASE"/>
    <property type="match status" value="1"/>
</dbReference>
<dbReference type="PROSITE" id="PS00455">
    <property type="entry name" value="AMP_BINDING"/>
    <property type="match status" value="1"/>
</dbReference>
<dbReference type="InterPro" id="IPR025110">
    <property type="entry name" value="AMP-bd_C"/>
</dbReference>
<evidence type="ECO:0000313" key="7">
    <source>
        <dbReference type="Proteomes" id="UP001432062"/>
    </source>
</evidence>
<dbReference type="SMART" id="SM01294">
    <property type="entry name" value="PKS_PP_betabranch"/>
    <property type="match status" value="1"/>
</dbReference>
<dbReference type="CDD" id="cd05930">
    <property type="entry name" value="A_NRPS"/>
    <property type="match status" value="1"/>
</dbReference>
<comment type="cofactor">
    <cofactor evidence="1">
        <name>pantetheine 4'-phosphate</name>
        <dbReference type="ChEBI" id="CHEBI:47942"/>
    </cofactor>
</comment>
<dbReference type="Pfam" id="PF00501">
    <property type="entry name" value="AMP-binding"/>
    <property type="match status" value="2"/>
</dbReference>
<dbReference type="SUPFAM" id="SSF56801">
    <property type="entry name" value="Acetyl-CoA synthetase-like"/>
    <property type="match status" value="2"/>
</dbReference>
<dbReference type="Gene3D" id="3.30.559.10">
    <property type="entry name" value="Chloramphenicol acetyltransferase-like domain"/>
    <property type="match status" value="2"/>
</dbReference>
<evidence type="ECO:0000256" key="1">
    <source>
        <dbReference type="ARBA" id="ARBA00001957"/>
    </source>
</evidence>
<reference evidence="6" key="1">
    <citation type="submission" date="2022-10" db="EMBL/GenBank/DDBJ databases">
        <title>The complete genomes of actinobacterial strains from the NBC collection.</title>
        <authorList>
            <person name="Joergensen T.S."/>
            <person name="Alvarez Arevalo M."/>
            <person name="Sterndorff E.B."/>
            <person name="Faurdal D."/>
            <person name="Vuksanovic O."/>
            <person name="Mourched A.-S."/>
            <person name="Charusanti P."/>
            <person name="Shaw S."/>
            <person name="Blin K."/>
            <person name="Weber T."/>
        </authorList>
    </citation>
    <scope>NUCLEOTIDE SEQUENCE</scope>
    <source>
        <strain evidence="6">NBC_01482</strain>
    </source>
</reference>
<evidence type="ECO:0000256" key="3">
    <source>
        <dbReference type="ARBA" id="ARBA00022553"/>
    </source>
</evidence>
<dbReference type="InterPro" id="IPR010071">
    <property type="entry name" value="AA_adenyl_dom"/>
</dbReference>
<dbReference type="Pfam" id="PF13193">
    <property type="entry name" value="AMP-binding_C"/>
    <property type="match status" value="1"/>
</dbReference>
<dbReference type="Pfam" id="PF00550">
    <property type="entry name" value="PP-binding"/>
    <property type="match status" value="2"/>
</dbReference>
<dbReference type="PROSITE" id="PS00012">
    <property type="entry name" value="PHOSPHOPANTETHEINE"/>
    <property type="match status" value="2"/>
</dbReference>
<evidence type="ECO:0000256" key="2">
    <source>
        <dbReference type="ARBA" id="ARBA00022450"/>
    </source>
</evidence>
<dbReference type="PROSITE" id="PS50075">
    <property type="entry name" value="CARRIER"/>
    <property type="match status" value="2"/>
</dbReference>
<dbReference type="SUPFAM" id="SSF47336">
    <property type="entry name" value="ACP-like"/>
    <property type="match status" value="2"/>
</dbReference>
<accession>A0ABZ1Z8J5</accession>
<protein>
    <submittedName>
        <fullName evidence="6">Amino acid adenylation domain-containing protein</fullName>
    </submittedName>
</protein>
<dbReference type="Gene3D" id="3.30.559.30">
    <property type="entry name" value="Nonribosomal peptide synthetase, condensation domain"/>
    <property type="match status" value="2"/>
</dbReference>
<keyword evidence="7" id="KW-1185">Reference proteome</keyword>
<keyword evidence="2" id="KW-0596">Phosphopantetheine</keyword>
<dbReference type="InterPro" id="IPR023213">
    <property type="entry name" value="CAT-like_dom_sf"/>
</dbReference>
<dbReference type="SUPFAM" id="SSF52777">
    <property type="entry name" value="CoA-dependent acyltransferases"/>
    <property type="match status" value="4"/>
</dbReference>
<organism evidence="6 7">
    <name type="scientific">Nocardia vinacea</name>
    <dbReference type="NCBI Taxonomy" id="96468"/>
    <lineage>
        <taxon>Bacteria</taxon>
        <taxon>Bacillati</taxon>
        <taxon>Actinomycetota</taxon>
        <taxon>Actinomycetes</taxon>
        <taxon>Mycobacteriales</taxon>
        <taxon>Nocardiaceae</taxon>
        <taxon>Nocardia</taxon>
    </lineage>
</organism>
<gene>
    <name evidence="6" type="ORF">OG563_22690</name>
</gene>
<name>A0ABZ1Z8J5_9NOCA</name>
<dbReference type="NCBIfam" id="TIGR01733">
    <property type="entry name" value="AA-adenyl-dom"/>
    <property type="match status" value="1"/>
</dbReference>
<feature type="domain" description="Carrier" evidence="5">
    <location>
        <begin position="1872"/>
        <end position="1946"/>
    </location>
</feature>
<dbReference type="InterPro" id="IPR036736">
    <property type="entry name" value="ACP-like_sf"/>
</dbReference>
<dbReference type="Gene3D" id="1.10.1200.10">
    <property type="entry name" value="ACP-like"/>
    <property type="match status" value="1"/>
</dbReference>
<dbReference type="InterPro" id="IPR001242">
    <property type="entry name" value="Condensation_dom"/>
</dbReference>
<dbReference type="Gene3D" id="3.40.50.1820">
    <property type="entry name" value="alpha/beta hydrolase"/>
    <property type="match status" value="1"/>
</dbReference>
<dbReference type="InterPro" id="IPR045851">
    <property type="entry name" value="AMP-bd_C_sf"/>
</dbReference>
<dbReference type="InterPro" id="IPR020806">
    <property type="entry name" value="PKS_PP-bd"/>
</dbReference>
<feature type="region of interest" description="Disordered" evidence="4">
    <location>
        <begin position="22"/>
        <end position="50"/>
    </location>
</feature>
<dbReference type="Pfam" id="PF00668">
    <property type="entry name" value="Condensation"/>
    <property type="match status" value="2"/>
</dbReference>
<dbReference type="Gene3D" id="3.30.300.30">
    <property type="match status" value="1"/>
</dbReference>
<dbReference type="InterPro" id="IPR029058">
    <property type="entry name" value="AB_hydrolase_fold"/>
</dbReference>
<evidence type="ECO:0000313" key="6">
    <source>
        <dbReference type="EMBL" id="WUV50755.1"/>
    </source>
</evidence>
<dbReference type="Gene3D" id="2.30.38.10">
    <property type="entry name" value="Luciferase, Domain 3"/>
    <property type="match status" value="2"/>
</dbReference>
<dbReference type="Gene3D" id="3.40.50.980">
    <property type="match status" value="3"/>
</dbReference>
<dbReference type="RefSeq" id="WP_329415549.1">
    <property type="nucleotide sequence ID" value="NZ_CP109441.1"/>
</dbReference>
<dbReference type="InterPro" id="IPR020845">
    <property type="entry name" value="AMP-binding_CS"/>
</dbReference>
<dbReference type="InterPro" id="IPR009081">
    <property type="entry name" value="PP-bd_ACP"/>
</dbReference>
<sequence length="2000" mass="214677">MSNNEPASVLDRRKALLRQRLAESGLTAPASENAPIRRSKPGERHPLSAGQRRMWFLQTRDPEDTTLNICVAYRLTGALDEARLRDAIAAVVNGHDILRTTYGLDENGEPYQIVRTDLELSWQAHDLTDLPESGRSRRLEVLARREFGRPFDLATELPLRVSLVRTGADEFALLLVAHHISWDDDSWAVFFTELNAAYRAESVQTDRAQFVDVAVFGDITAVDDSADIDYWRATLRPLPESLELPGPATVATVAAKQSDRCTLPLPAELAGRVEAFARAHGATPFMVWLAAYDAVIHRYTAATDFLVSVPVTVRRDAAAESLIGYFGNTLLLRATIGVEDTFARFTETIRDTCVGAFAHQNVGIDRVVREANPDRVGGRDGLEQLVRLGFGVRRSAQGFDLAGVEATLLDLGSAVAQVPLGLTVVTEADGAYLEAEYRIADLDRALVEQLLGHYVQLLDSALANPDRRLGDIDMLGAADRAAILALSHGPIAEDVPTTMVALFENQVAATPDALAIVAPAERGTADTELSYAELNRRANRLAHWLVGCGLGTEDIVGLRLSNSVEFVVAVLGVLKSGAAYLPIDPAYPDDRIDYLVEDAAPRLVLGRVELDAAESAAIELPETDPVDTDRMRPLLPGHLAYVIYTSGSTGKPKGVPVSHAAIAEHLAGFVAEWSMTAEDRLLQSSSVSFDASLLDIFVTLTLGARLVIPKPDAFRDIPYVAELITRCGVTVLHMVPSMLSTFLLLPEVSEWRALRHVPVGGEALPGEVADKFAGVFDAELRNHYGPTEAVVCATHMNVEGPQGTRIVPIGVPNQNVTVYLLDEALQLVPSGVVGEIYLGGAQLARGYLNRRGLTAERFVADPFAPGARLYRTGDLARRNVNGEIEFVGRADEQVKVRGFRIELGEVEAAIASYPGVGHCVVIAVEDAAVGAMLAAYVVPANGLSESTLDIDEVRRHAAATLPEYMVPSAFAVIDEIPLTVHGKLDRRALPDPERTTAHRYREPSTATEIRLAGLFAQIFGREQIGADDSFFELGGHSLLATRLVVRIRTEFGVEIDVRAPFDTPTVAGLAALIEATPAQASAAVPALLKRERPEHIPLSYSQLALWFQRKLEGPSAIGNIPFAVRVDGPLDLDALTAALSDVVARHEVLRTVFPENDGVPYQLVLPAGPIDVPVTELDDPERLRAELAAAGGYCFAVATELLIRPQIFVLDNKTHVLSLLVHHLVADHWSFRTVLDDLATAYRARTAGADPDWTPLDVQYADYALWQREVVETLGTQVDYWRDTLAGLPDEINVALDRLRPAILGKNGHVVPFAVPAALRGKLKALAEASGGSEFMLYQAAVATLLHKLGAGVDIPLGTPIAGRVDPAAAELVGLLANMVVLRNDLSGDPTLRTVLERSRDTALGAYSNQDIPMERLVDALNPARSRSRNPLFQAMMHFREENWDGAGQGLDAHTALTVLPLDFDTSLLDLSINFFAGSDGGFDASVIVNTDLYEPATGELFAQRMLRVLAAFAAAPDSTVGELDIMPAAERQRVLGEWATGVELSWMPGIAELIRRGRGVPGDRIALRCGTETLTYGQLFEQLDRGGAAQVPDGASAAGLVRRLAALDAVANTGGTIVVSHVVLDREALAAAVADRRAIAADRRGESLDRATGSADVRLVAAPWTGSEIEVELLAALADGATLILATEQQREDPVALVELIGAHSVTHVVAEPVTLSRFVQTGVSMLPSVRSWEVVGTDWPAALPDLLPALAAGSVVTFDFRIPEYGGAVARGAVDGSGRARPIPGARVLVLDEALRPIAPGVDGDVYVGGAGLAEGYVEDSASAFIDDPYLPGARLFRTEQRARWDTAGRLAFRTDSAGETSTRKASSDAEHTETEQQLIAILEELLEIEDVTADDGFFALGGDSVISIQWSARANELGLPLSPQLVFEHLTIAELAAAVDEAVAAGVTTTIGDTFGTGGVQAEPEEPTDNHEHAAMSVSGLNSDALAALGAAWKQSQ</sequence>
<keyword evidence="3" id="KW-0597">Phosphoprotein</keyword>
<feature type="domain" description="Carrier" evidence="5">
    <location>
        <begin position="1002"/>
        <end position="1077"/>
    </location>
</feature>
<evidence type="ECO:0000256" key="4">
    <source>
        <dbReference type="SAM" id="MobiDB-lite"/>
    </source>
</evidence>
<dbReference type="PANTHER" id="PTHR45527:SF1">
    <property type="entry name" value="FATTY ACID SYNTHASE"/>
    <property type="match status" value="1"/>
</dbReference>
<proteinExistence type="predicted"/>
<dbReference type="EMBL" id="CP109441">
    <property type="protein sequence ID" value="WUV50755.1"/>
    <property type="molecule type" value="Genomic_DNA"/>
</dbReference>
<dbReference type="InterPro" id="IPR000873">
    <property type="entry name" value="AMP-dep_synth/lig_dom"/>
</dbReference>
<dbReference type="CDD" id="cd19540">
    <property type="entry name" value="LCL_NRPS-like"/>
    <property type="match status" value="1"/>
</dbReference>
<dbReference type="Proteomes" id="UP001432062">
    <property type="component" value="Chromosome"/>
</dbReference>
<dbReference type="CDD" id="cd19531">
    <property type="entry name" value="LCL_NRPS-like"/>
    <property type="match status" value="1"/>
</dbReference>
<evidence type="ECO:0000259" key="5">
    <source>
        <dbReference type="PROSITE" id="PS50075"/>
    </source>
</evidence>
<dbReference type="SMART" id="SM00823">
    <property type="entry name" value="PKS_PP"/>
    <property type="match status" value="2"/>
</dbReference>
<dbReference type="InterPro" id="IPR006162">
    <property type="entry name" value="Ppantetheine_attach_site"/>
</dbReference>